<dbReference type="InterPro" id="IPR036010">
    <property type="entry name" value="2Fe-2S_ferredoxin-like_sf"/>
</dbReference>
<dbReference type="Proteomes" id="UP001242732">
    <property type="component" value="Chromosome"/>
</dbReference>
<dbReference type="SUPFAM" id="SSF54292">
    <property type="entry name" value="2Fe-2S ferredoxin-like"/>
    <property type="match status" value="1"/>
</dbReference>
<keyword evidence="3" id="KW-1185">Reference proteome</keyword>
<protein>
    <submittedName>
        <fullName evidence="2">(2Fe-2S)-binding protein</fullName>
    </submittedName>
</protein>
<gene>
    <name evidence="2" type="ORF">QRO08_22050</name>
</gene>
<keyword evidence="1" id="KW-0560">Oxidoreductase</keyword>
<reference evidence="2 3" key="1">
    <citation type="submission" date="2023-06" db="EMBL/GenBank/DDBJ databases">
        <authorList>
            <person name="Ham H."/>
            <person name="Park D.S."/>
        </authorList>
    </citation>
    <scope>NUCLEOTIDE SEQUENCE [LARGE SCALE GENOMIC DNA]</scope>
    <source>
        <strain evidence="2 3">KACC 17005</strain>
    </source>
</reference>
<evidence type="ECO:0000313" key="2">
    <source>
        <dbReference type="EMBL" id="WIY48471.1"/>
    </source>
</evidence>
<proteinExistence type="predicted"/>
<dbReference type="InterPro" id="IPR042204">
    <property type="entry name" value="2Fe-2S-bd_N"/>
</dbReference>
<dbReference type="Pfam" id="PF13510">
    <property type="entry name" value="Fer2_4"/>
    <property type="match status" value="1"/>
</dbReference>
<dbReference type="EMBL" id="CP127363">
    <property type="protein sequence ID" value="WIY48471.1"/>
    <property type="molecule type" value="Genomic_DNA"/>
</dbReference>
<name>A0ABY9ANF2_PARCI</name>
<organism evidence="2 3">
    <name type="scientific">Paracidovorax citrulli</name>
    <name type="common">Acidovorax citrulli</name>
    <dbReference type="NCBI Taxonomy" id="80869"/>
    <lineage>
        <taxon>Bacteria</taxon>
        <taxon>Pseudomonadati</taxon>
        <taxon>Pseudomonadota</taxon>
        <taxon>Betaproteobacteria</taxon>
        <taxon>Burkholderiales</taxon>
        <taxon>Comamonadaceae</taxon>
        <taxon>Paracidovorax</taxon>
    </lineage>
</organism>
<evidence type="ECO:0000313" key="3">
    <source>
        <dbReference type="Proteomes" id="UP001242732"/>
    </source>
</evidence>
<accession>A0ABY9ANF2</accession>
<sequence length="100" mass="10598">MFRPLEGAPAVELVDIYVDGATVRVAKGRTLAIALLEAGHPITRRNHREEPCAPFCLMGVCFECLVHLDGRSNVQACLVRAEAGMRVCLPQGGAAPIGGS</sequence>
<dbReference type="Gene3D" id="3.10.20.440">
    <property type="entry name" value="2Fe-2S iron-sulphur cluster binding domain, sarcosine oxidase, alpha subunit, N-terminal domain"/>
    <property type="match status" value="1"/>
</dbReference>
<evidence type="ECO:0000256" key="1">
    <source>
        <dbReference type="ARBA" id="ARBA00023002"/>
    </source>
</evidence>
<dbReference type="RefSeq" id="WP_041827213.1">
    <property type="nucleotide sequence ID" value="NZ_CP023687.1"/>
</dbReference>